<dbReference type="Gramene" id="Kaladp0001s0168.3.v1.1">
    <property type="protein sequence ID" value="Kaladp0001s0168.3.v1.1"/>
    <property type="gene ID" value="Kaladp0001s0168.v1.1"/>
</dbReference>
<sequence>MATNCTHRNSISNNIASILLNDHHHRSRHAHHRIWTAAFRRRIVDLIACGGASHSRRCGSREDADEDEEGDGRSDGSSKRPGSGKLSDLLLNSSEEEEELELGDCAEAEKRRKVEALEEMKGAVRRLADGREEEAVRAAGEVRRLAKDDPFARETLAMLGAIPPLVEMLECGGGDEWKVASLYALLNLAIGNDLNKAAIVKAGAVHKMLHMIGLAAGSLSAAVEEAIVANFLGLSALDSNKLVIGSSGAVPFLVKIVKDVAYRGNSQIKQDALRALYNLSILHLNIPFILETDLITYFVNALGDMDVSERILSILSNVVSTPEGRKAISAVPDAYPILVDVLNWNDSPGCQEKVLYVLMVIAHKVYGGRQAMVEAGAMSALLELTLVGSTLAQKRASRILDSLSLDKGKRLSDRYNGGLTTTLSAPIHGSSSTFSGSSWDHKESLEGDQDMMSEEKKAVNQLVQQSLQNNMTRIAQRANLPQDFVPSVHFKTLTQSSTSKSLPF</sequence>
<dbReference type="OMA" id="PMIEIND"/>
<dbReference type="AlphaFoldDB" id="A0A7N0SV73"/>
<dbReference type="InterPro" id="IPR000225">
    <property type="entry name" value="Armadillo"/>
</dbReference>
<dbReference type="Gramene" id="Kaladp0001s0168.1.v1.1">
    <property type="protein sequence ID" value="Kaladp0001s0168.1.v1.1"/>
    <property type="gene ID" value="Kaladp0001s0168.v1.1"/>
</dbReference>
<dbReference type="Proteomes" id="UP000594263">
    <property type="component" value="Unplaced"/>
</dbReference>
<feature type="region of interest" description="Disordered" evidence="2">
    <location>
        <begin position="53"/>
        <end position="103"/>
    </location>
</feature>
<evidence type="ECO:0000313" key="4">
    <source>
        <dbReference type="Proteomes" id="UP000594263"/>
    </source>
</evidence>
<organism evidence="3 4">
    <name type="scientific">Kalanchoe fedtschenkoi</name>
    <name type="common">Lavender scallops</name>
    <name type="synonym">South American air plant</name>
    <dbReference type="NCBI Taxonomy" id="63787"/>
    <lineage>
        <taxon>Eukaryota</taxon>
        <taxon>Viridiplantae</taxon>
        <taxon>Streptophyta</taxon>
        <taxon>Embryophyta</taxon>
        <taxon>Tracheophyta</taxon>
        <taxon>Spermatophyta</taxon>
        <taxon>Magnoliopsida</taxon>
        <taxon>eudicotyledons</taxon>
        <taxon>Gunneridae</taxon>
        <taxon>Pentapetalae</taxon>
        <taxon>Saxifragales</taxon>
        <taxon>Crassulaceae</taxon>
        <taxon>Kalanchoe</taxon>
    </lineage>
</organism>
<feature type="compositionally biased region" description="Low complexity" evidence="2">
    <location>
        <begin position="79"/>
        <end position="93"/>
    </location>
</feature>
<keyword evidence="4" id="KW-1185">Reference proteome</keyword>
<dbReference type="Gramene" id="Kaladp0001s0168.2.v1.1">
    <property type="protein sequence ID" value="Kaladp0001s0168.2.v1.1"/>
    <property type="gene ID" value="Kaladp0001s0168.v1.1"/>
</dbReference>
<evidence type="ECO:0000256" key="2">
    <source>
        <dbReference type="SAM" id="MobiDB-lite"/>
    </source>
</evidence>
<protein>
    <submittedName>
        <fullName evidence="3">Uncharacterized protein</fullName>
    </submittedName>
</protein>
<proteinExistence type="predicted"/>
<dbReference type="Gene3D" id="1.25.10.10">
    <property type="entry name" value="Leucine-rich Repeat Variant"/>
    <property type="match status" value="2"/>
</dbReference>
<dbReference type="InterPro" id="IPR011989">
    <property type="entry name" value="ARM-like"/>
</dbReference>
<name>A0A7N0SV73_KALFE</name>
<dbReference type="PANTHER" id="PTHR46700">
    <property type="entry name" value="ARM REPEAT SUPERFAMILY PROTEIN"/>
    <property type="match status" value="1"/>
</dbReference>
<dbReference type="InterPro" id="IPR016024">
    <property type="entry name" value="ARM-type_fold"/>
</dbReference>
<dbReference type="EnsemblPlants" id="Kaladp0001s0168.2.v1.1">
    <property type="protein sequence ID" value="Kaladp0001s0168.2.v1.1"/>
    <property type="gene ID" value="Kaladp0001s0168.v1.1"/>
</dbReference>
<feature type="compositionally biased region" description="Acidic residues" evidence="2">
    <location>
        <begin position="94"/>
        <end position="103"/>
    </location>
</feature>
<evidence type="ECO:0000313" key="3">
    <source>
        <dbReference type="EnsemblPlants" id="Kaladp0001s0168.2.v1.1"/>
    </source>
</evidence>
<accession>A0A7N0SV73</accession>
<reference evidence="3" key="1">
    <citation type="submission" date="2021-01" db="UniProtKB">
        <authorList>
            <consortium name="EnsemblPlants"/>
        </authorList>
    </citation>
    <scope>IDENTIFICATION</scope>
</reference>
<dbReference type="PANTHER" id="PTHR46700:SF1">
    <property type="entry name" value="ARM REPEAT SUPERFAMILY PROTEIN"/>
    <property type="match status" value="1"/>
</dbReference>
<dbReference type="SUPFAM" id="SSF48371">
    <property type="entry name" value="ARM repeat"/>
    <property type="match status" value="1"/>
</dbReference>
<dbReference type="EnsemblPlants" id="Kaladp0001s0168.1.v1.1">
    <property type="protein sequence ID" value="Kaladp0001s0168.1.v1.1"/>
    <property type="gene ID" value="Kaladp0001s0168.v1.1"/>
</dbReference>
<evidence type="ECO:0000256" key="1">
    <source>
        <dbReference type="ARBA" id="ARBA00022737"/>
    </source>
</evidence>
<dbReference type="EnsemblPlants" id="Kaladp0001s0168.3.v1.1">
    <property type="protein sequence ID" value="Kaladp0001s0168.3.v1.1"/>
    <property type="gene ID" value="Kaladp0001s0168.v1.1"/>
</dbReference>
<dbReference type="SMART" id="SM00185">
    <property type="entry name" value="ARM"/>
    <property type="match status" value="5"/>
</dbReference>
<keyword evidence="1" id="KW-0677">Repeat</keyword>